<comment type="similarity">
    <text evidence="7">Belongs to the binding-protein-dependent transport system permease family.</text>
</comment>
<name>A0A1V4HPR8_9BACL</name>
<feature type="transmembrane region" description="Helical" evidence="7">
    <location>
        <begin position="81"/>
        <end position="107"/>
    </location>
</feature>
<dbReference type="Proteomes" id="UP000190626">
    <property type="component" value="Unassembled WGS sequence"/>
</dbReference>
<dbReference type="PANTHER" id="PTHR43744">
    <property type="entry name" value="ABC TRANSPORTER PERMEASE PROTEIN MG189-RELATED-RELATED"/>
    <property type="match status" value="1"/>
</dbReference>
<reference evidence="10" key="1">
    <citation type="submission" date="2016-07" db="EMBL/GenBank/DDBJ databases">
        <authorList>
            <person name="Florea S."/>
            <person name="Webb J.S."/>
            <person name="Jaromczyk J."/>
            <person name="Schardl C.L."/>
        </authorList>
    </citation>
    <scope>NUCLEOTIDE SEQUENCE [LARGE SCALE GENOMIC DNA]</scope>
    <source>
        <strain evidence="10">CY1</strain>
    </source>
</reference>
<organism evidence="9 10">
    <name type="scientific">Paenibacillus ferrarius</name>
    <dbReference type="NCBI Taxonomy" id="1469647"/>
    <lineage>
        <taxon>Bacteria</taxon>
        <taxon>Bacillati</taxon>
        <taxon>Bacillota</taxon>
        <taxon>Bacilli</taxon>
        <taxon>Bacillales</taxon>
        <taxon>Paenibacillaceae</taxon>
        <taxon>Paenibacillus</taxon>
    </lineage>
</organism>
<evidence type="ECO:0000256" key="4">
    <source>
        <dbReference type="ARBA" id="ARBA00022692"/>
    </source>
</evidence>
<gene>
    <name evidence="9" type="ORF">BC351_17395</name>
</gene>
<dbReference type="EMBL" id="MBTG01000004">
    <property type="protein sequence ID" value="OPH60273.1"/>
    <property type="molecule type" value="Genomic_DNA"/>
</dbReference>
<keyword evidence="4 7" id="KW-0812">Transmembrane</keyword>
<keyword evidence="2 7" id="KW-0813">Transport</keyword>
<evidence type="ECO:0000256" key="2">
    <source>
        <dbReference type="ARBA" id="ARBA00022448"/>
    </source>
</evidence>
<evidence type="ECO:0000256" key="3">
    <source>
        <dbReference type="ARBA" id="ARBA00022475"/>
    </source>
</evidence>
<keyword evidence="10" id="KW-1185">Reference proteome</keyword>
<comment type="caution">
    <text evidence="9">The sequence shown here is derived from an EMBL/GenBank/DDBJ whole genome shotgun (WGS) entry which is preliminary data.</text>
</comment>
<dbReference type="SUPFAM" id="SSF161098">
    <property type="entry name" value="MetI-like"/>
    <property type="match status" value="1"/>
</dbReference>
<dbReference type="GO" id="GO:0055085">
    <property type="term" value="P:transmembrane transport"/>
    <property type="evidence" value="ECO:0007669"/>
    <property type="project" value="InterPro"/>
</dbReference>
<dbReference type="Gene3D" id="1.10.3720.10">
    <property type="entry name" value="MetI-like"/>
    <property type="match status" value="1"/>
</dbReference>
<protein>
    <submittedName>
        <fullName evidence="9">ABC transporter permease</fullName>
    </submittedName>
</protein>
<dbReference type="Pfam" id="PF00528">
    <property type="entry name" value="BPD_transp_1"/>
    <property type="match status" value="1"/>
</dbReference>
<evidence type="ECO:0000256" key="7">
    <source>
        <dbReference type="RuleBase" id="RU363032"/>
    </source>
</evidence>
<evidence type="ECO:0000313" key="9">
    <source>
        <dbReference type="EMBL" id="OPH60273.1"/>
    </source>
</evidence>
<evidence type="ECO:0000256" key="5">
    <source>
        <dbReference type="ARBA" id="ARBA00022989"/>
    </source>
</evidence>
<comment type="subcellular location">
    <subcellularLocation>
        <location evidence="1 7">Cell membrane</location>
        <topology evidence="1 7">Multi-pass membrane protein</topology>
    </subcellularLocation>
</comment>
<dbReference type="PROSITE" id="PS50928">
    <property type="entry name" value="ABC_TM1"/>
    <property type="match status" value="1"/>
</dbReference>
<dbReference type="InterPro" id="IPR035906">
    <property type="entry name" value="MetI-like_sf"/>
</dbReference>
<dbReference type="CDD" id="cd06261">
    <property type="entry name" value="TM_PBP2"/>
    <property type="match status" value="1"/>
</dbReference>
<proteinExistence type="inferred from homology"/>
<dbReference type="PANTHER" id="PTHR43744:SF12">
    <property type="entry name" value="ABC TRANSPORTER PERMEASE PROTEIN MG189-RELATED"/>
    <property type="match status" value="1"/>
</dbReference>
<evidence type="ECO:0000313" key="10">
    <source>
        <dbReference type="Proteomes" id="UP000190626"/>
    </source>
</evidence>
<feature type="domain" description="ABC transmembrane type-1" evidence="8">
    <location>
        <begin position="82"/>
        <end position="273"/>
    </location>
</feature>
<feature type="transmembrane region" description="Helical" evidence="7">
    <location>
        <begin position="21"/>
        <end position="44"/>
    </location>
</feature>
<evidence type="ECO:0000256" key="6">
    <source>
        <dbReference type="ARBA" id="ARBA00023136"/>
    </source>
</evidence>
<feature type="transmembrane region" description="Helical" evidence="7">
    <location>
        <begin position="154"/>
        <end position="177"/>
    </location>
</feature>
<sequence>MIKEGGARMGSSSKPIRQLQNVFIYLFLGIGALVYLYPLFWLIVNSLKKTPEIFERPWELPLHWLWGNYINAWFTGGTGRYFYNSVLVTTVTLLLVLLLASMASFAIVKLKWKASKGTLVYFMIGLMVPLQATLIPLVIFFSKINLMNSQIGLILIYVAFALPTAVLVLSGFMSAIPKEIMEASIIDGCSLYGVFGRVLMPLLIPALMTVGIISFAGIWNELLVVLTFINDAKKMTLPIGLLNFQGQYATDFAPMFAAIVMTTMPSIIVISIFNKRIISGITAGSLKG</sequence>
<feature type="transmembrane region" description="Helical" evidence="7">
    <location>
        <begin position="119"/>
        <end position="142"/>
    </location>
</feature>
<dbReference type="STRING" id="1469647.BC351_17395"/>
<evidence type="ECO:0000256" key="1">
    <source>
        <dbReference type="ARBA" id="ARBA00004651"/>
    </source>
</evidence>
<keyword evidence="3" id="KW-1003">Cell membrane</keyword>
<feature type="transmembrane region" description="Helical" evidence="7">
    <location>
        <begin position="252"/>
        <end position="273"/>
    </location>
</feature>
<dbReference type="GO" id="GO:0005886">
    <property type="term" value="C:plasma membrane"/>
    <property type="evidence" value="ECO:0007669"/>
    <property type="project" value="UniProtKB-SubCell"/>
</dbReference>
<dbReference type="InterPro" id="IPR000515">
    <property type="entry name" value="MetI-like"/>
</dbReference>
<keyword evidence="6 7" id="KW-0472">Membrane</keyword>
<evidence type="ECO:0000259" key="8">
    <source>
        <dbReference type="PROSITE" id="PS50928"/>
    </source>
</evidence>
<dbReference type="AlphaFoldDB" id="A0A1V4HPR8"/>
<feature type="transmembrane region" description="Helical" evidence="7">
    <location>
        <begin position="198"/>
        <end position="219"/>
    </location>
</feature>
<accession>A0A1V4HPR8</accession>
<keyword evidence="5 7" id="KW-1133">Transmembrane helix</keyword>